<reference evidence="3 4" key="1">
    <citation type="submission" date="2024-01" db="EMBL/GenBank/DDBJ databases">
        <title>The genome of the rayed Mediterranean limpet Patella caerulea (Linnaeus, 1758).</title>
        <authorList>
            <person name="Anh-Thu Weber A."/>
            <person name="Halstead-Nussloch G."/>
        </authorList>
    </citation>
    <scope>NUCLEOTIDE SEQUENCE [LARGE SCALE GENOMIC DNA]</scope>
    <source>
        <strain evidence="3">AATW-2023a</strain>
        <tissue evidence="3">Whole specimen</tissue>
    </source>
</reference>
<dbReference type="InterPro" id="IPR002181">
    <property type="entry name" value="Fibrinogen_a/b/g_C_dom"/>
</dbReference>
<dbReference type="AlphaFoldDB" id="A0AAN8KH59"/>
<dbReference type="Proteomes" id="UP001347796">
    <property type="component" value="Unassembled WGS sequence"/>
</dbReference>
<evidence type="ECO:0000256" key="1">
    <source>
        <dbReference type="SAM" id="MobiDB-lite"/>
    </source>
</evidence>
<feature type="compositionally biased region" description="Polar residues" evidence="1">
    <location>
        <begin position="44"/>
        <end position="59"/>
    </location>
</feature>
<dbReference type="InterPro" id="IPR036056">
    <property type="entry name" value="Fibrinogen-like_C"/>
</dbReference>
<evidence type="ECO:0000313" key="3">
    <source>
        <dbReference type="EMBL" id="KAK6194978.1"/>
    </source>
</evidence>
<gene>
    <name evidence="3" type="ORF">SNE40_000500</name>
</gene>
<feature type="domain" description="Fibrinogen C-terminal" evidence="2">
    <location>
        <begin position="89"/>
        <end position="274"/>
    </location>
</feature>
<dbReference type="EMBL" id="JAZGQO010000001">
    <property type="protein sequence ID" value="KAK6194978.1"/>
    <property type="molecule type" value="Genomic_DNA"/>
</dbReference>
<comment type="caution">
    <text evidence="3">The sequence shown here is derived from an EMBL/GenBank/DDBJ whole genome shotgun (WGS) entry which is preliminary data.</text>
</comment>
<dbReference type="Pfam" id="PF00147">
    <property type="entry name" value="Fibrinogen_C"/>
    <property type="match status" value="1"/>
</dbReference>
<dbReference type="SMART" id="SM00186">
    <property type="entry name" value="FBG"/>
    <property type="match status" value="1"/>
</dbReference>
<keyword evidence="4" id="KW-1185">Reference proteome</keyword>
<dbReference type="SUPFAM" id="SSF56496">
    <property type="entry name" value="Fibrinogen C-terminal domain-like"/>
    <property type="match status" value="1"/>
</dbReference>
<feature type="region of interest" description="Disordered" evidence="1">
    <location>
        <begin position="1"/>
        <end position="59"/>
    </location>
</feature>
<proteinExistence type="predicted"/>
<dbReference type="PANTHER" id="PTHR19143:SF444">
    <property type="entry name" value="PROTEIN SCABROUS"/>
    <property type="match status" value="1"/>
</dbReference>
<dbReference type="PANTHER" id="PTHR19143">
    <property type="entry name" value="FIBRINOGEN/TENASCIN/ANGIOPOEITIN"/>
    <property type="match status" value="1"/>
</dbReference>
<dbReference type="InterPro" id="IPR050373">
    <property type="entry name" value="Fibrinogen_C-term_domain"/>
</dbReference>
<accession>A0AAN8KH59</accession>
<protein>
    <recommendedName>
        <fullName evidence="2">Fibrinogen C-terminal domain-containing protein</fullName>
    </recommendedName>
</protein>
<feature type="compositionally biased region" description="Low complexity" evidence="1">
    <location>
        <begin position="1"/>
        <end position="43"/>
    </location>
</feature>
<dbReference type="Gene3D" id="3.90.215.10">
    <property type="entry name" value="Gamma Fibrinogen, chain A, domain 1"/>
    <property type="match status" value="1"/>
</dbReference>
<sequence>MDMSPTATDEANTTTATTTEISPPKSEETTTTATTTEMSTTVPDETTTAASETRMSTMVPNETTTTATMLTMSQTTTRTNTATGQISGCHINVGMADSFRSQFGGVREIQPDISKSSFQVKCTPTVGLIPMGTLVTVIQQNLLQDQGFFDRTIQDFKDGFGDVAGDHFIGLDKIHLMTSSSAYDMIMAMVNIYGSDLDFDKYIYMKYYNFQISDFSKKYKMSVSSTGALFTDYYDQLEYLNGTSFSAKDDDNDGIKFVNCAAVNNHGFWYNAACNGCVLKASPCYLDDRVIVTMALIPRTAN</sequence>
<dbReference type="InterPro" id="IPR014716">
    <property type="entry name" value="Fibrinogen_a/b/g_C_1"/>
</dbReference>
<organism evidence="3 4">
    <name type="scientific">Patella caerulea</name>
    <name type="common">Rayed Mediterranean limpet</name>
    <dbReference type="NCBI Taxonomy" id="87958"/>
    <lineage>
        <taxon>Eukaryota</taxon>
        <taxon>Metazoa</taxon>
        <taxon>Spiralia</taxon>
        <taxon>Lophotrochozoa</taxon>
        <taxon>Mollusca</taxon>
        <taxon>Gastropoda</taxon>
        <taxon>Patellogastropoda</taxon>
        <taxon>Patelloidea</taxon>
        <taxon>Patellidae</taxon>
        <taxon>Patella</taxon>
    </lineage>
</organism>
<dbReference type="GO" id="GO:0005615">
    <property type="term" value="C:extracellular space"/>
    <property type="evidence" value="ECO:0007669"/>
    <property type="project" value="TreeGrafter"/>
</dbReference>
<evidence type="ECO:0000313" key="4">
    <source>
        <dbReference type="Proteomes" id="UP001347796"/>
    </source>
</evidence>
<dbReference type="PROSITE" id="PS51406">
    <property type="entry name" value="FIBRINOGEN_C_2"/>
    <property type="match status" value="1"/>
</dbReference>
<name>A0AAN8KH59_PATCE</name>
<evidence type="ECO:0000259" key="2">
    <source>
        <dbReference type="PROSITE" id="PS51406"/>
    </source>
</evidence>